<sequence length="171" mass="19900">MSRKEDEGDELTSKEILKSYLLKSIYQLITKKQFHALLNKIAHHNVDDETVTWLLTIINDEIFKRHVAVVRSSIDNVEFVEDPESNIDDSRETVEMSSDELSKLIASMIELDQSVDHELKIYKQKSQTDIKDLKQLSKKIDLEEPSDMDNYDLNRLTDALENVRDYLTGKK</sequence>
<reference evidence="1" key="2">
    <citation type="journal article" name="BMC Genomics">
        <title>New genome assemblies reveal patterns of domestication and adaptation across Brettanomyces (Dekkera) species.</title>
        <authorList>
            <person name="Roach M.J."/>
            <person name="Borneman A.R."/>
        </authorList>
    </citation>
    <scope>NUCLEOTIDE SEQUENCE</scope>
    <source>
        <strain evidence="1">UCD 2041</strain>
    </source>
</reference>
<protein>
    <submittedName>
        <fullName evidence="1">Uncharacterized protein</fullName>
    </submittedName>
</protein>
<name>A0A871R2J2_DEKBR</name>
<dbReference type="AlphaFoldDB" id="A0A871R2J2"/>
<dbReference type="KEGG" id="bbrx:BRETT_004155"/>
<dbReference type="RefSeq" id="XP_041135427.1">
    <property type="nucleotide sequence ID" value="XM_041282651.1"/>
</dbReference>
<dbReference type="GeneID" id="64576078"/>
<organism evidence="1 2">
    <name type="scientific">Dekkera bruxellensis</name>
    <name type="common">Brettanomyces custersii</name>
    <dbReference type="NCBI Taxonomy" id="5007"/>
    <lineage>
        <taxon>Eukaryota</taxon>
        <taxon>Fungi</taxon>
        <taxon>Dikarya</taxon>
        <taxon>Ascomycota</taxon>
        <taxon>Saccharomycotina</taxon>
        <taxon>Pichiomycetes</taxon>
        <taxon>Pichiales</taxon>
        <taxon>Pichiaceae</taxon>
        <taxon>Brettanomyces</taxon>
    </lineage>
</organism>
<dbReference type="OrthoDB" id="4094437at2759"/>
<reference evidence="1" key="1">
    <citation type="submission" date="2020-10" db="EMBL/GenBank/DDBJ databases">
        <authorList>
            <person name="Palmer J.M."/>
        </authorList>
    </citation>
    <scope>NUCLEOTIDE SEQUENCE</scope>
    <source>
        <strain evidence="1">UCD 2041</strain>
    </source>
</reference>
<proteinExistence type="predicted"/>
<evidence type="ECO:0000313" key="1">
    <source>
        <dbReference type="EMBL" id="QOU18934.1"/>
    </source>
</evidence>
<dbReference type="Proteomes" id="UP000663131">
    <property type="component" value="Chromosome 5"/>
</dbReference>
<accession>A0A871R2J2</accession>
<evidence type="ECO:0000313" key="2">
    <source>
        <dbReference type="Proteomes" id="UP000663131"/>
    </source>
</evidence>
<dbReference type="EMBL" id="CP063133">
    <property type="protein sequence ID" value="QOU18934.1"/>
    <property type="molecule type" value="Genomic_DNA"/>
</dbReference>
<gene>
    <name evidence="1" type="ORF">BRETT_004155</name>
</gene>